<keyword evidence="5" id="KW-0479">Metal-binding</keyword>
<reference evidence="8" key="1">
    <citation type="submission" date="2016-10" db="EMBL/GenBank/DDBJ databases">
        <authorList>
            <person name="Jeantristanb JTB J.-T."/>
            <person name="Ricardo R."/>
        </authorList>
    </citation>
    <scope>NUCLEOTIDE SEQUENCE [LARGE SCALE GENOMIC DNA]</scope>
</reference>
<dbReference type="STRING" id="289078.A0A2X0L0T9"/>
<feature type="binding site" evidence="4">
    <location>
        <position position="69"/>
    </location>
    <ligand>
        <name>GTP</name>
        <dbReference type="ChEBI" id="CHEBI:37565"/>
    </ligand>
</feature>
<dbReference type="PANTHER" id="PTHR45697">
    <property type="entry name" value="ADP-RIBOSYLATION FACTOR-LIKE PROTEIN 2-RELATED"/>
    <property type="match status" value="1"/>
</dbReference>
<keyword evidence="3 4" id="KW-0342">GTP-binding</keyword>
<dbReference type="Proteomes" id="UP000249723">
    <property type="component" value="Unassembled WGS sequence"/>
</dbReference>
<dbReference type="PRINTS" id="PR00328">
    <property type="entry name" value="SAR1GTPBP"/>
</dbReference>
<keyword evidence="8" id="KW-1185">Reference proteome</keyword>
<dbReference type="SMART" id="SM00177">
    <property type="entry name" value="ARF"/>
    <property type="match status" value="1"/>
</dbReference>
<dbReference type="GO" id="GO:0046872">
    <property type="term" value="F:metal ion binding"/>
    <property type="evidence" value="ECO:0007669"/>
    <property type="project" value="UniProtKB-KW"/>
</dbReference>
<dbReference type="NCBIfam" id="TIGR00231">
    <property type="entry name" value="small_GTP"/>
    <property type="match status" value="1"/>
</dbReference>
<feature type="binding site" evidence="5">
    <location>
        <position position="47"/>
    </location>
    <ligand>
        <name>Mg(2+)</name>
        <dbReference type="ChEBI" id="CHEBI:18420"/>
    </ligand>
</feature>
<name>A0A2X0L0T9_9BASI</name>
<keyword evidence="5" id="KW-0460">Magnesium</keyword>
<dbReference type="InterPro" id="IPR005225">
    <property type="entry name" value="Small_GTP-bd"/>
</dbReference>
<dbReference type="InterPro" id="IPR027417">
    <property type="entry name" value="P-loop_NTPase"/>
</dbReference>
<feature type="binding site" evidence="4">
    <location>
        <begin position="23"/>
        <end position="30"/>
    </location>
    <ligand>
        <name>GTP</name>
        <dbReference type="ChEBI" id="CHEBI:37565"/>
    </ligand>
</feature>
<evidence type="ECO:0000256" key="2">
    <source>
        <dbReference type="ARBA" id="ARBA00022741"/>
    </source>
</evidence>
<dbReference type="OrthoDB" id="2011769at2759"/>
<feature type="binding site" evidence="4">
    <location>
        <begin position="135"/>
        <end position="138"/>
    </location>
    <ligand>
        <name>GTP</name>
        <dbReference type="ChEBI" id="CHEBI:37565"/>
    </ligand>
</feature>
<dbReference type="PROSITE" id="PS51417">
    <property type="entry name" value="ARF"/>
    <property type="match status" value="1"/>
</dbReference>
<dbReference type="EMBL" id="FMWP01000125">
    <property type="protein sequence ID" value="SDA02329.1"/>
    <property type="molecule type" value="Genomic_DNA"/>
</dbReference>
<dbReference type="GO" id="GO:0003924">
    <property type="term" value="F:GTPase activity"/>
    <property type="evidence" value="ECO:0007669"/>
    <property type="project" value="InterPro"/>
</dbReference>
<dbReference type="Gene3D" id="3.40.50.300">
    <property type="entry name" value="P-loop containing nucleotide triphosphate hydrolases"/>
    <property type="match status" value="1"/>
</dbReference>
<dbReference type="InterPro" id="IPR044612">
    <property type="entry name" value="ARL2/3"/>
</dbReference>
<comment type="similarity">
    <text evidence="1 6">Belongs to the small GTPase superfamily. Arf family.</text>
</comment>
<protein>
    <submittedName>
        <fullName evidence="7">BZ3500_MvSof-1268-A1-R1_Chr7-3g09641 protein</fullName>
    </submittedName>
</protein>
<dbReference type="AlphaFoldDB" id="A0A2X0L0T9"/>
<evidence type="ECO:0000256" key="4">
    <source>
        <dbReference type="PIRSR" id="PIRSR606689-1"/>
    </source>
</evidence>
<dbReference type="FunFam" id="3.40.50.300:FF:001166">
    <property type="entry name" value="ADP-ribosylation factor D"/>
    <property type="match status" value="1"/>
</dbReference>
<proteinExistence type="inferred from homology"/>
<dbReference type="SUPFAM" id="SSF52540">
    <property type="entry name" value="P-loop containing nucleoside triphosphate hydrolases"/>
    <property type="match status" value="1"/>
</dbReference>
<evidence type="ECO:0000256" key="5">
    <source>
        <dbReference type="PIRSR" id="PIRSR606689-2"/>
    </source>
</evidence>
<evidence type="ECO:0000256" key="3">
    <source>
        <dbReference type="ARBA" id="ARBA00023134"/>
    </source>
</evidence>
<sequence>MGLLTIIRKTRLKERQIRVLCLGLDNAGKTTIVRRLLGEDISLISPTLGFNIRTIVHIGYTLNIWDIGGQSSLRPYWRNYFEVTDAVIWVVDSSDRERMADCRDELHELLREEVRPFRGSSMERLAGASLLVLANKQDISGALTSEEIADALELYSLRSHTSTIIPCSARLEPAITVASSEASRPGDPRIWKGLDWIVTEVGRRVYYGVGNPLVAASSVKIPSDCESSAKIPSDC</sequence>
<dbReference type="GO" id="GO:0005525">
    <property type="term" value="F:GTP binding"/>
    <property type="evidence" value="ECO:0007669"/>
    <property type="project" value="UniProtKB-KW"/>
</dbReference>
<dbReference type="InterPro" id="IPR006689">
    <property type="entry name" value="Small_GTPase_ARF/SAR"/>
</dbReference>
<evidence type="ECO:0000313" key="7">
    <source>
        <dbReference type="EMBL" id="SDA02329.1"/>
    </source>
</evidence>
<dbReference type="Pfam" id="PF00025">
    <property type="entry name" value="Arf"/>
    <property type="match status" value="1"/>
</dbReference>
<accession>A0A2X0L0T9</accession>
<gene>
    <name evidence="7" type="ORF">BZ3500_MVSOF-1268-A1-R1_CHR7-3G09641</name>
</gene>
<evidence type="ECO:0000256" key="1">
    <source>
        <dbReference type="ARBA" id="ARBA00010290"/>
    </source>
</evidence>
<evidence type="ECO:0000256" key="6">
    <source>
        <dbReference type="RuleBase" id="RU003925"/>
    </source>
</evidence>
<organism evidence="7 8">
    <name type="scientific">Microbotryum saponariae</name>
    <dbReference type="NCBI Taxonomy" id="289078"/>
    <lineage>
        <taxon>Eukaryota</taxon>
        <taxon>Fungi</taxon>
        <taxon>Dikarya</taxon>
        <taxon>Basidiomycota</taxon>
        <taxon>Pucciniomycotina</taxon>
        <taxon>Microbotryomycetes</taxon>
        <taxon>Microbotryales</taxon>
        <taxon>Microbotryaceae</taxon>
        <taxon>Microbotryum</taxon>
    </lineage>
</organism>
<keyword evidence="2 4" id="KW-0547">Nucleotide-binding</keyword>
<feature type="binding site" evidence="5">
    <location>
        <position position="30"/>
    </location>
    <ligand>
        <name>Mg(2+)</name>
        <dbReference type="ChEBI" id="CHEBI:18420"/>
    </ligand>
</feature>
<evidence type="ECO:0000313" key="8">
    <source>
        <dbReference type="Proteomes" id="UP000249723"/>
    </source>
</evidence>
<dbReference type="SMART" id="SM00178">
    <property type="entry name" value="SAR"/>
    <property type="match status" value="1"/>
</dbReference>